<dbReference type="SUPFAM" id="SSF47413">
    <property type="entry name" value="lambda repressor-like DNA-binding domains"/>
    <property type="match status" value="1"/>
</dbReference>
<dbReference type="PANTHER" id="PTHR30146:SF109">
    <property type="entry name" value="HTH-TYPE TRANSCRIPTIONAL REGULATOR GALS"/>
    <property type="match status" value="1"/>
</dbReference>
<dbReference type="PROSITE" id="PS50932">
    <property type="entry name" value="HTH_LACI_2"/>
    <property type="match status" value="1"/>
</dbReference>
<dbReference type="SUPFAM" id="SSF53822">
    <property type="entry name" value="Periplasmic binding protein-like I"/>
    <property type="match status" value="1"/>
</dbReference>
<gene>
    <name evidence="5" type="ORF">ACIB24_22275</name>
</gene>
<reference evidence="5 6" key="1">
    <citation type="submission" date="2024-10" db="EMBL/GenBank/DDBJ databases">
        <title>The Natural Products Discovery Center: Release of the First 8490 Sequenced Strains for Exploring Actinobacteria Biosynthetic Diversity.</title>
        <authorList>
            <person name="Kalkreuter E."/>
            <person name="Kautsar S.A."/>
            <person name="Yang D."/>
            <person name="Bader C.D."/>
            <person name="Teijaro C.N."/>
            <person name="Fluegel L."/>
            <person name="Davis C.M."/>
            <person name="Simpson J.R."/>
            <person name="Lauterbach L."/>
            <person name="Steele A.D."/>
            <person name="Gui C."/>
            <person name="Meng S."/>
            <person name="Li G."/>
            <person name="Viehrig K."/>
            <person name="Ye F."/>
            <person name="Su P."/>
            <person name="Kiefer A.F."/>
            <person name="Nichols A."/>
            <person name="Cepeda A.J."/>
            <person name="Yan W."/>
            <person name="Fan B."/>
            <person name="Jiang Y."/>
            <person name="Adhikari A."/>
            <person name="Zheng C.-J."/>
            <person name="Schuster L."/>
            <person name="Cowan T.M."/>
            <person name="Smanski M.J."/>
            <person name="Chevrette M.G."/>
            <person name="De Carvalho L.P.S."/>
            <person name="Shen B."/>
        </authorList>
    </citation>
    <scope>NUCLEOTIDE SEQUENCE [LARGE SCALE GENOMIC DNA]</scope>
    <source>
        <strain evidence="5 6">NPDC049639</strain>
    </source>
</reference>
<dbReference type="InterPro" id="IPR000843">
    <property type="entry name" value="HTH_LacI"/>
</dbReference>
<dbReference type="InterPro" id="IPR028082">
    <property type="entry name" value="Peripla_BP_I"/>
</dbReference>
<name>A0ABW8AW21_9ACTN</name>
<dbReference type="Gene3D" id="3.40.50.2300">
    <property type="match status" value="2"/>
</dbReference>
<sequence length="340" mass="35465">MTTGALPRRVTARDVARRVGCSVATVSLVVNGKGEGRVASSTQQLIWEAVADLGYRLNQTASALARGRSSTIGFVCPDPTNPFFSMVLEGLSGALDDELSLTLLMPNQGSDYDLGTLQRALAGDFAGLIIATPGRHLMDGFVPTCPTLLLDAAEAHPRIPGIDLDVVGAAGQLADHLAGLGHRAVGYVGVSRDKASLQTRRQALASSLERLGSAVVADLELDVLTLSSARDAFSTAWPAWDAAGVTAVVCGDELHAYGVLQAARTLGIDVPGRLSLVGFNDLPYSELVQPRLTSVNLSALDLGAAAGAALQEYLITGEPPATTMLPTRLVVRESTARASR</sequence>
<protein>
    <submittedName>
        <fullName evidence="5">LacI family DNA-binding transcriptional regulator</fullName>
    </submittedName>
</protein>
<dbReference type="Pfam" id="PF00356">
    <property type="entry name" value="LacI"/>
    <property type="match status" value="1"/>
</dbReference>
<evidence type="ECO:0000256" key="3">
    <source>
        <dbReference type="ARBA" id="ARBA00023163"/>
    </source>
</evidence>
<feature type="domain" description="HTH lacI-type" evidence="4">
    <location>
        <begin position="10"/>
        <end position="66"/>
    </location>
</feature>
<evidence type="ECO:0000256" key="2">
    <source>
        <dbReference type="ARBA" id="ARBA00023125"/>
    </source>
</evidence>
<dbReference type="CDD" id="cd01392">
    <property type="entry name" value="HTH_LacI"/>
    <property type="match status" value="1"/>
</dbReference>
<keyword evidence="1" id="KW-0805">Transcription regulation</keyword>
<dbReference type="GO" id="GO:0003677">
    <property type="term" value="F:DNA binding"/>
    <property type="evidence" value="ECO:0007669"/>
    <property type="project" value="UniProtKB-KW"/>
</dbReference>
<dbReference type="RefSeq" id="WP_398284410.1">
    <property type="nucleotide sequence ID" value="NZ_JBITLV010000010.1"/>
</dbReference>
<accession>A0ABW8AW21</accession>
<dbReference type="CDD" id="cd06267">
    <property type="entry name" value="PBP1_LacI_sugar_binding-like"/>
    <property type="match status" value="1"/>
</dbReference>
<keyword evidence="6" id="KW-1185">Reference proteome</keyword>
<dbReference type="Proteomes" id="UP001612915">
    <property type="component" value="Unassembled WGS sequence"/>
</dbReference>
<dbReference type="EMBL" id="JBITLV010000010">
    <property type="protein sequence ID" value="MFI7589806.1"/>
    <property type="molecule type" value="Genomic_DNA"/>
</dbReference>
<keyword evidence="3" id="KW-0804">Transcription</keyword>
<evidence type="ECO:0000313" key="6">
    <source>
        <dbReference type="Proteomes" id="UP001612915"/>
    </source>
</evidence>
<dbReference type="PANTHER" id="PTHR30146">
    <property type="entry name" value="LACI-RELATED TRANSCRIPTIONAL REPRESSOR"/>
    <property type="match status" value="1"/>
</dbReference>
<dbReference type="InterPro" id="IPR010982">
    <property type="entry name" value="Lambda_DNA-bd_dom_sf"/>
</dbReference>
<evidence type="ECO:0000256" key="1">
    <source>
        <dbReference type="ARBA" id="ARBA00023015"/>
    </source>
</evidence>
<keyword evidence="2 5" id="KW-0238">DNA-binding</keyword>
<dbReference type="SMART" id="SM00354">
    <property type="entry name" value="HTH_LACI"/>
    <property type="match status" value="1"/>
</dbReference>
<dbReference type="Gene3D" id="1.10.260.40">
    <property type="entry name" value="lambda repressor-like DNA-binding domains"/>
    <property type="match status" value="1"/>
</dbReference>
<organism evidence="5 6">
    <name type="scientific">Spongisporangium articulatum</name>
    <dbReference type="NCBI Taxonomy" id="3362603"/>
    <lineage>
        <taxon>Bacteria</taxon>
        <taxon>Bacillati</taxon>
        <taxon>Actinomycetota</taxon>
        <taxon>Actinomycetes</taxon>
        <taxon>Kineosporiales</taxon>
        <taxon>Kineosporiaceae</taxon>
        <taxon>Spongisporangium</taxon>
    </lineage>
</organism>
<dbReference type="Pfam" id="PF13377">
    <property type="entry name" value="Peripla_BP_3"/>
    <property type="match status" value="1"/>
</dbReference>
<comment type="caution">
    <text evidence="5">The sequence shown here is derived from an EMBL/GenBank/DDBJ whole genome shotgun (WGS) entry which is preliminary data.</text>
</comment>
<evidence type="ECO:0000313" key="5">
    <source>
        <dbReference type="EMBL" id="MFI7589806.1"/>
    </source>
</evidence>
<evidence type="ECO:0000259" key="4">
    <source>
        <dbReference type="PROSITE" id="PS50932"/>
    </source>
</evidence>
<proteinExistence type="predicted"/>
<dbReference type="InterPro" id="IPR046335">
    <property type="entry name" value="LacI/GalR-like_sensor"/>
</dbReference>